<accession>A0A8C5YYP0</accession>
<feature type="transmembrane region" description="Helical" evidence="6">
    <location>
        <begin position="178"/>
        <end position="198"/>
    </location>
</feature>
<dbReference type="PANTHER" id="PTHR24064">
    <property type="entry name" value="SOLUTE CARRIER FAMILY 22 MEMBER"/>
    <property type="match status" value="1"/>
</dbReference>
<feature type="transmembrane region" description="Helical" evidence="6">
    <location>
        <begin position="261"/>
        <end position="279"/>
    </location>
</feature>
<dbReference type="Gene3D" id="1.20.1250.20">
    <property type="entry name" value="MFS general substrate transporter like domains"/>
    <property type="match status" value="1"/>
</dbReference>
<gene>
    <name evidence="8" type="primary">LOC107135942</name>
</gene>
<dbReference type="CDD" id="cd17374">
    <property type="entry name" value="MFS_OAT"/>
    <property type="match status" value="1"/>
</dbReference>
<keyword evidence="3 6" id="KW-1133">Transmembrane helix</keyword>
<dbReference type="Proteomes" id="UP000694407">
    <property type="component" value="Unplaced"/>
</dbReference>
<name>A0A8C5YYP0_MARMA</name>
<dbReference type="GO" id="GO:0022857">
    <property type="term" value="F:transmembrane transporter activity"/>
    <property type="evidence" value="ECO:0007669"/>
    <property type="project" value="InterPro"/>
</dbReference>
<evidence type="ECO:0000256" key="5">
    <source>
        <dbReference type="SAM" id="MobiDB-lite"/>
    </source>
</evidence>
<feature type="transmembrane region" description="Helical" evidence="6">
    <location>
        <begin position="407"/>
        <end position="426"/>
    </location>
</feature>
<evidence type="ECO:0000259" key="7">
    <source>
        <dbReference type="PROSITE" id="PS50850"/>
    </source>
</evidence>
<feature type="transmembrane region" description="Helical" evidence="6">
    <location>
        <begin position="350"/>
        <end position="372"/>
    </location>
</feature>
<organism evidence="8 9">
    <name type="scientific">Marmota marmota marmota</name>
    <name type="common">Alpine marmot</name>
    <dbReference type="NCBI Taxonomy" id="9994"/>
    <lineage>
        <taxon>Eukaryota</taxon>
        <taxon>Metazoa</taxon>
        <taxon>Chordata</taxon>
        <taxon>Craniata</taxon>
        <taxon>Vertebrata</taxon>
        <taxon>Euteleostomi</taxon>
        <taxon>Mammalia</taxon>
        <taxon>Eutheria</taxon>
        <taxon>Euarchontoglires</taxon>
        <taxon>Glires</taxon>
        <taxon>Rodentia</taxon>
        <taxon>Sciuromorpha</taxon>
        <taxon>Sciuridae</taxon>
        <taxon>Xerinae</taxon>
        <taxon>Marmotini</taxon>
        <taxon>Marmota</taxon>
    </lineage>
</organism>
<dbReference type="InterPro" id="IPR020846">
    <property type="entry name" value="MFS_dom"/>
</dbReference>
<protein>
    <submittedName>
        <fullName evidence="8">Solute carrier family 22 member 9-like</fullName>
    </submittedName>
</protein>
<evidence type="ECO:0000256" key="6">
    <source>
        <dbReference type="SAM" id="Phobius"/>
    </source>
</evidence>
<dbReference type="GeneTree" id="ENSGT00940000161239"/>
<proteinExistence type="predicted"/>
<feature type="transmembrane region" description="Helical" evidence="6">
    <location>
        <begin position="150"/>
        <end position="166"/>
    </location>
</feature>
<evidence type="ECO:0000256" key="1">
    <source>
        <dbReference type="ARBA" id="ARBA00004141"/>
    </source>
</evidence>
<dbReference type="GO" id="GO:0016020">
    <property type="term" value="C:membrane"/>
    <property type="evidence" value="ECO:0007669"/>
    <property type="project" value="UniProtKB-SubCell"/>
</dbReference>
<dbReference type="OrthoDB" id="2544694at2759"/>
<dbReference type="InterPro" id="IPR011701">
    <property type="entry name" value="MFS"/>
</dbReference>
<comment type="subcellular location">
    <subcellularLocation>
        <location evidence="1">Membrane</location>
        <topology evidence="1">Multi-pass membrane protein</topology>
    </subcellularLocation>
</comment>
<evidence type="ECO:0000256" key="2">
    <source>
        <dbReference type="ARBA" id="ARBA00022692"/>
    </source>
</evidence>
<dbReference type="FunFam" id="1.20.1250.20:FF:000023">
    <property type="entry name" value="Solute carrier family 22 member 6"/>
    <property type="match status" value="1"/>
</dbReference>
<reference evidence="8" key="2">
    <citation type="submission" date="2025-09" db="UniProtKB">
        <authorList>
            <consortium name="Ensembl"/>
        </authorList>
    </citation>
    <scope>IDENTIFICATION</scope>
</reference>
<reference evidence="8" key="1">
    <citation type="submission" date="2025-08" db="UniProtKB">
        <authorList>
            <consortium name="Ensembl"/>
        </authorList>
    </citation>
    <scope>IDENTIFICATION</scope>
</reference>
<keyword evidence="2 6" id="KW-0812">Transmembrane</keyword>
<evidence type="ECO:0000256" key="3">
    <source>
        <dbReference type="ARBA" id="ARBA00022989"/>
    </source>
</evidence>
<dbReference type="PROSITE" id="PS50850">
    <property type="entry name" value="MFS"/>
    <property type="match status" value="1"/>
</dbReference>
<dbReference type="GO" id="GO:0015711">
    <property type="term" value="P:organic anion transport"/>
    <property type="evidence" value="ECO:0007669"/>
    <property type="project" value="UniProtKB-ARBA"/>
</dbReference>
<feature type="transmembrane region" description="Helical" evidence="6">
    <location>
        <begin position="432"/>
        <end position="454"/>
    </location>
</feature>
<evidence type="ECO:0000313" key="8">
    <source>
        <dbReference type="Ensembl" id="ENSMMMP00000005418.1"/>
    </source>
</evidence>
<dbReference type="Ensembl" id="ENSMMMT00000006178.1">
    <property type="protein sequence ID" value="ENSMMMP00000005418.1"/>
    <property type="gene ID" value="ENSMMMG00000004907.1"/>
</dbReference>
<dbReference type="KEGG" id="mmma:107135942"/>
<feature type="transmembrane region" description="Helical" evidence="6">
    <location>
        <begin position="498"/>
        <end position="515"/>
    </location>
</feature>
<dbReference type="RefSeq" id="XP_015333615.1">
    <property type="nucleotide sequence ID" value="XM_015478129.1"/>
</dbReference>
<feature type="transmembrane region" description="Helical" evidence="6">
    <location>
        <begin position="378"/>
        <end position="400"/>
    </location>
</feature>
<feature type="domain" description="Major facilitator superfamily (MFS) profile" evidence="7">
    <location>
        <begin position="98"/>
        <end position="520"/>
    </location>
</feature>
<evidence type="ECO:0000256" key="4">
    <source>
        <dbReference type="ARBA" id="ARBA00023136"/>
    </source>
</evidence>
<evidence type="ECO:0000313" key="9">
    <source>
        <dbReference type="Proteomes" id="UP000694407"/>
    </source>
</evidence>
<dbReference type="SUPFAM" id="SSF103473">
    <property type="entry name" value="MFS general substrate transporter"/>
    <property type="match status" value="1"/>
</dbReference>
<dbReference type="InterPro" id="IPR036259">
    <property type="entry name" value="MFS_trans_sf"/>
</dbReference>
<dbReference type="AlphaFoldDB" id="A0A8C5YYP0"/>
<feature type="transmembrane region" description="Helical" evidence="6">
    <location>
        <begin position="234"/>
        <end position="255"/>
    </location>
</feature>
<keyword evidence="4 6" id="KW-0472">Membrane</keyword>
<feature type="transmembrane region" description="Helical" evidence="6">
    <location>
        <begin position="466"/>
        <end position="486"/>
    </location>
</feature>
<dbReference type="GeneID" id="107135942"/>
<keyword evidence="9" id="KW-1185">Reference proteome</keyword>
<dbReference type="Pfam" id="PF07690">
    <property type="entry name" value="MFS_1"/>
    <property type="match status" value="1"/>
</dbReference>
<feature type="transmembrane region" description="Helical" evidence="6">
    <location>
        <begin position="204"/>
        <end position="222"/>
    </location>
</feature>
<sequence length="552" mass="61271">MAFQDLLDQVGGLGRFQIIQMAFLLIYNAMAQTHTLLENFTAVILGHRCWVHILDNATVSDNDTGTLSQEALLRISIPLDSNLRPDKCHRFIHPQWQLLHMNGTFSNMSEVDTEPCMDGWVYDRSLFLSTTVTEWDLVCESQSLNSVSKFFFMAGMLIGNIVYGTLSDRFGRRLLLTWCLLQLAVADTCATFAPTFLVYCSLRFLAGMSTSTILTNAILLIVEWTSPKYQAMGTTMAVCATSFGNILLGSLAFAIRNWHTLQLVLSIPMFFFFISSRWISESARWLIINNKPEEGLQELKKAARVNGMKTSADALTIEAVRSTMKEELKATQTKPTLCDLFHTPNLCKRICLLSLVRFATILPTFGLILHLQHLGSNVFLVQVLLGVVNLPANCVSLWALKHRGCRISIFFFMSMMGITFLAIIFVPSEMPTVRMILTTLGGGICFASITCCLTQANELLPTIIRATAFGIIGVCGSLGAAVAPLLMALETYAEPLPWIIYGASCIFAGLVVFLLPETRNHQLPDSLQDIENGGKGSRKTEQEDTSIKVTHF</sequence>
<feature type="region of interest" description="Disordered" evidence="5">
    <location>
        <begin position="525"/>
        <end position="552"/>
    </location>
</feature>